<evidence type="ECO:0000313" key="2">
    <source>
        <dbReference type="Proteomes" id="UP000031803"/>
    </source>
</evidence>
<proteinExistence type="predicted"/>
<keyword evidence="2" id="KW-1185">Reference proteome</keyword>
<organism evidence="1 2">
    <name type="scientific">Vibrio phage phi 1</name>
    <dbReference type="NCBI Taxonomy" id="1589297"/>
    <lineage>
        <taxon>Viruses</taxon>
        <taxon>Duplodnaviria</taxon>
        <taxon>Heunggongvirae</taxon>
        <taxon>Uroviricota</taxon>
        <taxon>Caudoviricetes</taxon>
        <taxon>Schitoviridae</taxon>
        <taxon>Pacinivirus</taxon>
        <taxon>Pacinivirus phi1</taxon>
    </lineage>
</organism>
<accession>A0A0B5GYG8</accession>
<gene>
    <name evidence="1" type="ORF">SBVP1_0073</name>
</gene>
<dbReference type="GeneID" id="26625669"/>
<dbReference type="EMBL" id="KP280062">
    <property type="protein sequence ID" value="AJF40731.1"/>
    <property type="molecule type" value="Genomic_DNA"/>
</dbReference>
<dbReference type="RefSeq" id="YP_009198591.1">
    <property type="nucleotide sequence ID" value="NC_028799.1"/>
</dbReference>
<dbReference type="Proteomes" id="UP000031803">
    <property type="component" value="Segment"/>
</dbReference>
<name>A0A0B5GYG8_9CAUD</name>
<protein>
    <submittedName>
        <fullName evidence="1">Uncharacterized protein</fullName>
    </submittedName>
</protein>
<reference evidence="1 2" key="1">
    <citation type="submission" date="2014-12" db="EMBL/GenBank/DDBJ databases">
        <title>Complete genome sequences of three Vibrio cholerae specific bacteriophages.</title>
        <authorList>
            <person name="Bhandare S.G."/>
            <person name="Warry A."/>
            <person name="Emes R.D."/>
            <person name="Hooton S.P.T."/>
            <person name="Barrow P.A."/>
            <person name="Atterbury R.J."/>
        </authorList>
    </citation>
    <scope>NUCLEOTIDE SEQUENCE [LARGE SCALE GENOMIC DNA]</scope>
</reference>
<sequence length="67" mass="7423">MSLERIDNFSTSNETVFVEPHKGFIELTLCPVAEPEESVSVSYSCSSEDIGKLIAALQRAKDRFDNA</sequence>
<evidence type="ECO:0000313" key="1">
    <source>
        <dbReference type="EMBL" id="AJF40731.1"/>
    </source>
</evidence>
<dbReference type="KEGG" id="vg:26625669"/>